<dbReference type="EMBL" id="JAULRT010000047">
    <property type="protein sequence ID" value="MDO3381941.1"/>
    <property type="molecule type" value="Genomic_DNA"/>
</dbReference>
<evidence type="ECO:0000313" key="1">
    <source>
        <dbReference type="EMBL" id="MDO3381941.1"/>
    </source>
</evidence>
<gene>
    <name evidence="1" type="ORF">QWI16_07105</name>
</gene>
<reference evidence="1" key="1">
    <citation type="submission" date="2023-07" db="EMBL/GenBank/DDBJ databases">
        <title>Gilvimarinus algae sp. nov., isolated from the surface of Kelp.</title>
        <authorList>
            <person name="Sun Y.Y."/>
            <person name="Gong Y."/>
            <person name="Du Z.J."/>
        </authorList>
    </citation>
    <scope>NUCLEOTIDE SEQUENCE</scope>
    <source>
        <strain evidence="1">SDUM040014</strain>
    </source>
</reference>
<dbReference type="Proteomes" id="UP001168380">
    <property type="component" value="Unassembled WGS sequence"/>
</dbReference>
<proteinExistence type="predicted"/>
<name>A0ABT8TGX9_9GAMM</name>
<protein>
    <submittedName>
        <fullName evidence="1">Uncharacterized protein</fullName>
    </submittedName>
</protein>
<dbReference type="RefSeq" id="WP_302712093.1">
    <property type="nucleotide sequence ID" value="NZ_JAULRT010000047.1"/>
</dbReference>
<organism evidence="1 2">
    <name type="scientific">Gilvimarinus algae</name>
    <dbReference type="NCBI Taxonomy" id="3058037"/>
    <lineage>
        <taxon>Bacteria</taxon>
        <taxon>Pseudomonadati</taxon>
        <taxon>Pseudomonadota</taxon>
        <taxon>Gammaproteobacteria</taxon>
        <taxon>Cellvibrionales</taxon>
        <taxon>Cellvibrionaceae</taxon>
        <taxon>Gilvimarinus</taxon>
    </lineage>
</organism>
<accession>A0ABT8TGX9</accession>
<keyword evidence="2" id="KW-1185">Reference proteome</keyword>
<comment type="caution">
    <text evidence="1">The sequence shown here is derived from an EMBL/GenBank/DDBJ whole genome shotgun (WGS) entry which is preliminary data.</text>
</comment>
<evidence type="ECO:0000313" key="2">
    <source>
        <dbReference type="Proteomes" id="UP001168380"/>
    </source>
</evidence>
<sequence>MRKAVSQFHDHSAKHSVKHRVERDIAALNRKIVHLENEPRCNDQLLAAYRMMLETRTEVLECLTRSLSHEEHRPH</sequence>